<evidence type="ECO:0000313" key="2">
    <source>
        <dbReference type="EMBL" id="KAL3791188.1"/>
    </source>
</evidence>
<organism evidence="2 3">
    <name type="scientific">Cyclotella atomus</name>
    <dbReference type="NCBI Taxonomy" id="382360"/>
    <lineage>
        <taxon>Eukaryota</taxon>
        <taxon>Sar</taxon>
        <taxon>Stramenopiles</taxon>
        <taxon>Ochrophyta</taxon>
        <taxon>Bacillariophyta</taxon>
        <taxon>Coscinodiscophyceae</taxon>
        <taxon>Thalassiosirophycidae</taxon>
        <taxon>Stephanodiscales</taxon>
        <taxon>Stephanodiscaceae</taxon>
        <taxon>Cyclotella</taxon>
    </lineage>
</organism>
<dbReference type="InterPro" id="IPR001173">
    <property type="entry name" value="Glyco_trans_2-like"/>
</dbReference>
<dbReference type="AlphaFoldDB" id="A0ABD3PT45"/>
<sequence length="824" mass="91399">MIDTPTDSGVIDLISSFLGPVELDPQPTSNAASNANNQIAAIQSKSISQIDSVSARVIIFSKDRPWQLQQLLLSMKLPSDGNFRCSSIVRVDIHIIIHASHLDFRRGYGTVIQSIEKDCAKWRVHFHFEGDISLSTESDHFSRLLRHTLLKDVDSSLQSTDLFCTSSANYEQHDSKELVMFLTDDCVLLEPLETILQCAIGSLANNSQIFNFVSRLHPGISWSQTRDLPSPPPRNNFRYQSINPNEGVYLYNRNLASVEWNYPFDLSGGVYLRSDVVWLIDNVGSDGLSHPNLFETKGNEALCNNSLSCSLSQKPLSAIPTRPMLVILAMNRVQDVYNAPLAVQSGNSTEFDVDPSNTLDLLKLLDGGIYLDAERYKSTLYYASHIGDMFVCDEKDTTAETEAAAQTRPKLSVLIPVHSCQSDLAAHAIISIIMQPFDESDKTLILNSQGASELLPMQIVIVDDRCTDGSIDAMVNTAKELASLLGCSICMRHLADSDDTTAMNISSLFGNACSITIDIVKSPRPGVASALNHGLEHCQSEIIARMDADDVSAPNRLLSQLRFMQANPAYNVVGTSTVLFSSSNDTEAESISELPYQRTCNELGVSSVERYKGFGTSLFVSDPGFVAWSMLFSCTIQHPSVMFRKGAVDDAAGYNEAVSCCEDYDLWLRLTEKDCHSVTNLPILGLWHRKHRQSKSVTQSEHQKKEADIASHEAIMRLIESAGGKCNAVTVNNISILRNPSSAKTRDDVDAAAFLLEVIERVFLEVHTDRLTSQEVELIRIDVDNRIAQLVEKYVNKSMAWKIWCKRCPDKQLERLSLICHSNQ</sequence>
<dbReference type="Gene3D" id="3.90.550.10">
    <property type="entry name" value="Spore Coat Polysaccharide Biosynthesis Protein SpsA, Chain A"/>
    <property type="match status" value="1"/>
</dbReference>
<dbReference type="EMBL" id="JALLPJ020000470">
    <property type="protein sequence ID" value="KAL3791188.1"/>
    <property type="molecule type" value="Genomic_DNA"/>
</dbReference>
<name>A0ABD3PT45_9STRA</name>
<feature type="domain" description="Glycosyltransferase 2-like" evidence="1">
    <location>
        <begin position="518"/>
        <end position="590"/>
    </location>
</feature>
<dbReference type="Pfam" id="PF00535">
    <property type="entry name" value="Glycos_transf_2"/>
    <property type="match status" value="1"/>
</dbReference>
<dbReference type="CDD" id="cd00761">
    <property type="entry name" value="Glyco_tranf_GTA_type"/>
    <property type="match status" value="1"/>
</dbReference>
<dbReference type="PANTHER" id="PTHR22916">
    <property type="entry name" value="GLYCOSYLTRANSFERASE"/>
    <property type="match status" value="1"/>
</dbReference>
<reference evidence="2 3" key="1">
    <citation type="submission" date="2024-10" db="EMBL/GenBank/DDBJ databases">
        <title>Updated reference genomes for cyclostephanoid diatoms.</title>
        <authorList>
            <person name="Roberts W.R."/>
            <person name="Alverson A.J."/>
        </authorList>
    </citation>
    <scope>NUCLEOTIDE SEQUENCE [LARGE SCALE GENOMIC DNA]</scope>
    <source>
        <strain evidence="2 3">AJA010-31</strain>
    </source>
</reference>
<proteinExistence type="predicted"/>
<evidence type="ECO:0000259" key="1">
    <source>
        <dbReference type="Pfam" id="PF00535"/>
    </source>
</evidence>
<dbReference type="SUPFAM" id="SSF53448">
    <property type="entry name" value="Nucleotide-diphospho-sugar transferases"/>
    <property type="match status" value="1"/>
</dbReference>
<comment type="caution">
    <text evidence="2">The sequence shown here is derived from an EMBL/GenBank/DDBJ whole genome shotgun (WGS) entry which is preliminary data.</text>
</comment>
<keyword evidence="3" id="KW-1185">Reference proteome</keyword>
<protein>
    <recommendedName>
        <fullName evidence="1">Glycosyltransferase 2-like domain-containing protein</fullName>
    </recommendedName>
</protein>
<dbReference type="InterPro" id="IPR029044">
    <property type="entry name" value="Nucleotide-diphossugar_trans"/>
</dbReference>
<dbReference type="Proteomes" id="UP001530400">
    <property type="component" value="Unassembled WGS sequence"/>
</dbReference>
<dbReference type="PANTHER" id="PTHR22916:SF3">
    <property type="entry name" value="UDP-GLCNAC:BETAGAL BETA-1,3-N-ACETYLGLUCOSAMINYLTRANSFERASE-LIKE PROTEIN 1"/>
    <property type="match status" value="1"/>
</dbReference>
<dbReference type="GO" id="GO:0016758">
    <property type="term" value="F:hexosyltransferase activity"/>
    <property type="evidence" value="ECO:0007669"/>
    <property type="project" value="UniProtKB-ARBA"/>
</dbReference>
<gene>
    <name evidence="2" type="ORF">ACHAWO_013619</name>
</gene>
<evidence type="ECO:0000313" key="3">
    <source>
        <dbReference type="Proteomes" id="UP001530400"/>
    </source>
</evidence>
<accession>A0ABD3PT45</accession>